<keyword evidence="1" id="KW-0547">Nucleotide-binding</keyword>
<evidence type="ECO:0000313" key="1">
    <source>
        <dbReference type="EMBL" id="STI76965.1"/>
    </source>
</evidence>
<name>A0A376TIB1_ECOLX</name>
<dbReference type="GO" id="GO:0005524">
    <property type="term" value="F:ATP binding"/>
    <property type="evidence" value="ECO:0007669"/>
    <property type="project" value="UniProtKB-KW"/>
</dbReference>
<dbReference type="Proteomes" id="UP000254405">
    <property type="component" value="Unassembled WGS sequence"/>
</dbReference>
<reference evidence="1 2" key="1">
    <citation type="submission" date="2018-06" db="EMBL/GenBank/DDBJ databases">
        <authorList>
            <consortium name="Pathogen Informatics"/>
            <person name="Doyle S."/>
        </authorList>
    </citation>
    <scope>NUCLEOTIDE SEQUENCE [LARGE SCALE GENOMIC DNA]</scope>
    <source>
        <strain evidence="1 2">NCTC8985</strain>
    </source>
</reference>
<protein>
    <submittedName>
        <fullName evidence="1">Putative molybdenum transport ATP-binding protein (Photorepair protein PhrA)</fullName>
    </submittedName>
</protein>
<sequence length="65" mass="7361">MNHYRGLIRSIASLSAVLVDVLISDGERNCCLFRTTLEDAPACITHRLEFVPDGGLYRYVLTKIY</sequence>
<dbReference type="EMBL" id="UGCO01000001">
    <property type="protein sequence ID" value="STI76965.1"/>
    <property type="molecule type" value="Genomic_DNA"/>
</dbReference>
<proteinExistence type="predicted"/>
<keyword evidence="1" id="KW-0067">ATP-binding</keyword>
<gene>
    <name evidence="1" type="primary">modF_3</name>
    <name evidence="1" type="ORF">NCTC8985_02235</name>
</gene>
<dbReference type="AlphaFoldDB" id="A0A376TIB1"/>
<evidence type="ECO:0000313" key="2">
    <source>
        <dbReference type="Proteomes" id="UP000254405"/>
    </source>
</evidence>
<organism evidence="1 2">
    <name type="scientific">Escherichia coli</name>
    <dbReference type="NCBI Taxonomy" id="562"/>
    <lineage>
        <taxon>Bacteria</taxon>
        <taxon>Pseudomonadati</taxon>
        <taxon>Pseudomonadota</taxon>
        <taxon>Gammaproteobacteria</taxon>
        <taxon>Enterobacterales</taxon>
        <taxon>Enterobacteriaceae</taxon>
        <taxon>Escherichia</taxon>
    </lineage>
</organism>
<accession>A0A376TIB1</accession>